<protein>
    <recommendedName>
        <fullName evidence="4">HD domain-containing protein</fullName>
    </recommendedName>
</protein>
<dbReference type="SUPFAM" id="SSF109604">
    <property type="entry name" value="HD-domain/PDEase-like"/>
    <property type="match status" value="1"/>
</dbReference>
<dbReference type="AlphaFoldDB" id="A0A1S1LHX0"/>
<dbReference type="EMBL" id="MLIQ01000042">
    <property type="protein sequence ID" value="OHU47389.1"/>
    <property type="molecule type" value="Genomic_DNA"/>
</dbReference>
<dbReference type="Gene3D" id="1.10.3210.10">
    <property type="entry name" value="Hypothetical protein af1432"/>
    <property type="match status" value="1"/>
</dbReference>
<reference evidence="2 3" key="1">
    <citation type="submission" date="2016-10" db="EMBL/GenBank/DDBJ databases">
        <title>Evaluation of Human, Veterinary and Environmental Mycobacterium chelonae Isolates by Core Genome Phylogenomic Analysis, Targeted Gene Comparison, and Anti-microbial Susceptibility Patterns: A Tale of Mistaken Identities.</title>
        <authorList>
            <person name="Fogelson S.B."/>
            <person name="Camus A.C."/>
            <person name="Lorenz W."/>
            <person name="Vasireddy R."/>
            <person name="Vasireddy S."/>
            <person name="Smith T."/>
            <person name="Brown-Elliott B.A."/>
            <person name="Wallace R.J.Jr."/>
            <person name="Hasan N.A."/>
            <person name="Reischl U."/>
            <person name="Sanchez S."/>
        </authorList>
    </citation>
    <scope>NUCLEOTIDE SEQUENCE [LARGE SCALE GENOMIC DNA]</scope>
    <source>
        <strain evidence="2 3">15515</strain>
    </source>
</reference>
<dbReference type="Pfam" id="PF13328">
    <property type="entry name" value="HD_4"/>
    <property type="match status" value="1"/>
</dbReference>
<organism evidence="2 3">
    <name type="scientific">Mycobacteroides chelonae</name>
    <name type="common">Mycobacterium chelonae</name>
    <dbReference type="NCBI Taxonomy" id="1774"/>
    <lineage>
        <taxon>Bacteria</taxon>
        <taxon>Bacillati</taxon>
        <taxon>Actinomycetota</taxon>
        <taxon>Actinomycetes</taxon>
        <taxon>Mycobacteriales</taxon>
        <taxon>Mycobacteriaceae</taxon>
        <taxon>Mycobacteroides</taxon>
    </lineage>
</organism>
<accession>A0A1S1LHX0</accession>
<evidence type="ECO:0000313" key="3">
    <source>
        <dbReference type="Proteomes" id="UP000180043"/>
    </source>
</evidence>
<evidence type="ECO:0000256" key="1">
    <source>
        <dbReference type="SAM" id="MobiDB-lite"/>
    </source>
</evidence>
<gene>
    <name evidence="2" type="ORF">BKG82_27665</name>
</gene>
<sequence length="144" mass="15851">MESIDVIADRIAARAHEGQVDKSGVDYIAHLRRVAQRVQPNTVDARAAALLHDVLEDTSVTPDELTLAGMPPHVVRAVELLTRRRGLSNSDYYAQIRGNALALAVKLADIADNSDPSRLSSLDLPTQQRLREKYSTARQQLSGR</sequence>
<name>A0A1S1LHX0_MYCCH</name>
<comment type="caution">
    <text evidence="2">The sequence shown here is derived from an EMBL/GenBank/DDBJ whole genome shotgun (WGS) entry which is preliminary data.</text>
</comment>
<feature type="compositionally biased region" description="Low complexity" evidence="1">
    <location>
        <begin position="116"/>
        <end position="125"/>
    </location>
</feature>
<proteinExistence type="predicted"/>
<feature type="region of interest" description="Disordered" evidence="1">
    <location>
        <begin position="116"/>
        <end position="144"/>
    </location>
</feature>
<evidence type="ECO:0008006" key="4">
    <source>
        <dbReference type="Google" id="ProtNLM"/>
    </source>
</evidence>
<evidence type="ECO:0000313" key="2">
    <source>
        <dbReference type="EMBL" id="OHU47389.1"/>
    </source>
</evidence>
<dbReference type="Proteomes" id="UP000180043">
    <property type="component" value="Unassembled WGS sequence"/>
</dbReference>
<dbReference type="RefSeq" id="WP_070948008.1">
    <property type="nucleotide sequence ID" value="NZ_MLIQ01000042.1"/>
</dbReference>